<evidence type="ECO:0000256" key="13">
    <source>
        <dbReference type="ARBA" id="ARBA00023167"/>
    </source>
</evidence>
<dbReference type="NCBIfam" id="NF004976">
    <property type="entry name" value="PRK06349.1"/>
    <property type="match status" value="1"/>
</dbReference>
<feature type="binding site" evidence="15">
    <location>
        <position position="105"/>
    </location>
    <ligand>
        <name>NADPH</name>
        <dbReference type="ChEBI" id="CHEBI:57783"/>
    </ligand>
</feature>
<evidence type="ECO:0000256" key="7">
    <source>
        <dbReference type="ARBA" id="ARBA00022605"/>
    </source>
</evidence>
<dbReference type="InterPro" id="IPR016204">
    <property type="entry name" value="HDH"/>
</dbReference>
<keyword evidence="10 15" id="KW-0521">NADP</keyword>
<keyword evidence="13" id="KW-0486">Methionine biosynthesis</keyword>
<evidence type="ECO:0000256" key="5">
    <source>
        <dbReference type="ARBA" id="ARBA00013213"/>
    </source>
</evidence>
<dbReference type="Pfam" id="PF03447">
    <property type="entry name" value="NAD_binding_3"/>
    <property type="match status" value="1"/>
</dbReference>
<evidence type="ECO:0000256" key="14">
    <source>
        <dbReference type="PIRSR" id="PIRSR000098-1"/>
    </source>
</evidence>
<dbReference type="PROSITE" id="PS51671">
    <property type="entry name" value="ACT"/>
    <property type="match status" value="1"/>
</dbReference>
<comment type="pathway">
    <text evidence="2">Amino-acid biosynthesis; L-threonine biosynthesis; L-threonine from L-aspartate: step 3/5.</text>
</comment>
<dbReference type="FunFam" id="3.40.50.720:FF:000062">
    <property type="entry name" value="Homoserine dehydrogenase"/>
    <property type="match status" value="1"/>
</dbReference>
<dbReference type="InterPro" id="IPR002912">
    <property type="entry name" value="ACT_dom"/>
</dbReference>
<evidence type="ECO:0000259" key="16">
    <source>
        <dbReference type="PROSITE" id="PS51671"/>
    </source>
</evidence>
<comment type="similarity">
    <text evidence="4">Belongs to the homoserine dehydrogenase family.</text>
</comment>
<dbReference type="FunFam" id="3.30.70.260:FF:000030">
    <property type="entry name" value="Homoserine dehydrogenase"/>
    <property type="match status" value="1"/>
</dbReference>
<dbReference type="InterPro" id="IPR001342">
    <property type="entry name" value="HDH_cat"/>
</dbReference>
<dbReference type="PANTHER" id="PTHR43331:SF1">
    <property type="entry name" value="HOMOSERINE DEHYDROGENASE"/>
    <property type="match status" value="1"/>
</dbReference>
<dbReference type="SUPFAM" id="SSF55347">
    <property type="entry name" value="Glyceraldehyde-3-phosphate dehydrogenase-like, C-terminal domain"/>
    <property type="match status" value="1"/>
</dbReference>
<evidence type="ECO:0000256" key="12">
    <source>
        <dbReference type="ARBA" id="ARBA00023027"/>
    </source>
</evidence>
<dbReference type="Gene3D" id="3.30.360.10">
    <property type="entry name" value="Dihydrodipicolinate Reductase, domain 2"/>
    <property type="match status" value="1"/>
</dbReference>
<dbReference type="InterPro" id="IPR045865">
    <property type="entry name" value="ACT-like_dom_sf"/>
</dbReference>
<gene>
    <name evidence="17" type="primary">hom</name>
    <name evidence="17" type="ORF">TRIP_B40117</name>
</gene>
<name>A0A653ADQ3_UNCDX</name>
<evidence type="ECO:0000256" key="4">
    <source>
        <dbReference type="ARBA" id="ARBA00006753"/>
    </source>
</evidence>
<dbReference type="UniPathway" id="UPA00050">
    <property type="reaction ID" value="UER00063"/>
</dbReference>
<comment type="pathway">
    <text evidence="3">Amino-acid biosynthesis; L-methionine biosynthesis via de novo pathway; L-homoserine from L-aspartate: step 3/3.</text>
</comment>
<dbReference type="Gene3D" id="3.30.70.260">
    <property type="match status" value="1"/>
</dbReference>
<dbReference type="GO" id="GO:0046872">
    <property type="term" value="F:metal ion binding"/>
    <property type="evidence" value="ECO:0007669"/>
    <property type="project" value="UniProtKB-KW"/>
</dbReference>
<keyword evidence="9" id="KW-0479">Metal-binding</keyword>
<evidence type="ECO:0000256" key="11">
    <source>
        <dbReference type="ARBA" id="ARBA00023002"/>
    </source>
</evidence>
<feature type="domain" description="ACT" evidence="16">
    <location>
        <begin position="355"/>
        <end position="430"/>
    </location>
</feature>
<dbReference type="GO" id="GO:0009086">
    <property type="term" value="P:methionine biosynthetic process"/>
    <property type="evidence" value="ECO:0007669"/>
    <property type="project" value="UniProtKB-KW"/>
</dbReference>
<feature type="active site" description="Proton donor" evidence="14">
    <location>
        <position position="205"/>
    </location>
</feature>
<dbReference type="SUPFAM" id="SSF55021">
    <property type="entry name" value="ACT-like"/>
    <property type="match status" value="1"/>
</dbReference>
<dbReference type="InterPro" id="IPR005106">
    <property type="entry name" value="Asp/hSer_DH_NAD-bd"/>
</dbReference>
<dbReference type="FunFam" id="3.30.360.10:FF:000005">
    <property type="entry name" value="Homoserine dehydrogenase"/>
    <property type="match status" value="1"/>
</dbReference>
<dbReference type="GO" id="GO:0009088">
    <property type="term" value="P:threonine biosynthetic process"/>
    <property type="evidence" value="ECO:0007669"/>
    <property type="project" value="UniProtKB-UniPathway"/>
</dbReference>
<keyword evidence="8" id="KW-0791">Threonine biosynthesis</keyword>
<dbReference type="CDD" id="cd04881">
    <property type="entry name" value="ACT_HSDH-Hom"/>
    <property type="match status" value="1"/>
</dbReference>
<protein>
    <recommendedName>
        <fullName evidence="6">Homoserine dehydrogenase</fullName>
        <ecNumber evidence="5">1.1.1.3</ecNumber>
    </recommendedName>
</protein>
<feature type="binding site" evidence="15">
    <location>
        <position position="190"/>
    </location>
    <ligand>
        <name>L-homoserine</name>
        <dbReference type="ChEBI" id="CHEBI:57476"/>
    </ligand>
</feature>
<keyword evidence="7" id="KW-0028">Amino-acid biosynthesis</keyword>
<evidence type="ECO:0000256" key="8">
    <source>
        <dbReference type="ARBA" id="ARBA00022697"/>
    </source>
</evidence>
<dbReference type="PANTHER" id="PTHR43331">
    <property type="entry name" value="HOMOSERINE DEHYDROGENASE"/>
    <property type="match status" value="1"/>
</dbReference>
<dbReference type="GO" id="GO:0050661">
    <property type="term" value="F:NADP binding"/>
    <property type="evidence" value="ECO:0007669"/>
    <property type="project" value="InterPro"/>
</dbReference>
<dbReference type="PIRSF" id="PIRSF000098">
    <property type="entry name" value="Homoser_dehydrog"/>
    <property type="match status" value="1"/>
</dbReference>
<dbReference type="Pfam" id="PF00742">
    <property type="entry name" value="Homoserine_dh"/>
    <property type="match status" value="1"/>
</dbReference>
<evidence type="ECO:0000256" key="1">
    <source>
        <dbReference type="ARBA" id="ARBA00001920"/>
    </source>
</evidence>
<evidence type="ECO:0000256" key="6">
    <source>
        <dbReference type="ARBA" id="ARBA00013376"/>
    </source>
</evidence>
<dbReference type="InterPro" id="IPR036291">
    <property type="entry name" value="NAD(P)-bd_dom_sf"/>
</dbReference>
<proteinExistence type="inferred from homology"/>
<evidence type="ECO:0000256" key="9">
    <source>
        <dbReference type="ARBA" id="ARBA00022723"/>
    </source>
</evidence>
<comment type="cofactor">
    <cofactor evidence="1">
        <name>a metal cation</name>
        <dbReference type="ChEBI" id="CHEBI:25213"/>
    </cofactor>
</comment>
<feature type="binding site" evidence="15">
    <location>
        <begin position="9"/>
        <end position="16"/>
    </location>
    <ligand>
        <name>NADP(+)</name>
        <dbReference type="ChEBI" id="CHEBI:58349"/>
    </ligand>
</feature>
<evidence type="ECO:0000256" key="15">
    <source>
        <dbReference type="PIRSR" id="PIRSR000098-2"/>
    </source>
</evidence>
<dbReference type="EC" id="1.1.1.3" evidence="5"/>
<sequence length="436" mass="47680">MPQLQVGIIGFGTVGAGACEILVENRDVIADRVGMEIVIRRIADLDIERDRGVAIDRRILTRDAMEIIEDPEIGIVVELMGGLKQAKEFIRMALERGKHVVTANKALLAETGNELFELAEKNGVGLSFEASVGGGIPIIRALRSGLAANRIQTIMGILNGTSNYILTRMAREALPYEKVVEDAVREGYAEDPPTLDVDGTDAAHKLAILIMLSRGEAVPFDGIYREGIMRLTPDDIRFAGEFGYSVKLLAIARHHGDRVEARVHPAMIPKDHILANVNDVYNAIYIEGDFVGPNLYYGLGAGRRATGSAVVSDIMDLARQMRSGQGRVLPSRGYARPVQRHIAIQAMDELVSAYYFRFSAQDKPGVLSRIAGILGDHQISISSVIQMGREVNGSVPIVMLTHEARERSAQRAIGLIDRLDVLTDRTVMIRVEGAHT</sequence>
<keyword evidence="11 17" id="KW-0560">Oxidoreductase</keyword>
<evidence type="ECO:0000313" key="17">
    <source>
        <dbReference type="EMBL" id="VBB46199.1"/>
    </source>
</evidence>
<organism evidence="17">
    <name type="scientific">Uncultured Desulfatiglans sp</name>
    <dbReference type="NCBI Taxonomy" id="1748965"/>
    <lineage>
        <taxon>Bacteria</taxon>
        <taxon>Pseudomonadati</taxon>
        <taxon>Thermodesulfobacteriota</taxon>
        <taxon>Desulfobacteria</taxon>
        <taxon>Desulfatiglandales</taxon>
        <taxon>Desulfatiglandaceae</taxon>
        <taxon>Desulfatiglans</taxon>
        <taxon>environmental samples</taxon>
    </lineage>
</organism>
<accession>A0A653ADQ3</accession>
<dbReference type="Pfam" id="PF01842">
    <property type="entry name" value="ACT"/>
    <property type="match status" value="1"/>
</dbReference>
<keyword evidence="12" id="KW-0520">NAD</keyword>
<dbReference type="EMBL" id="UPXX01000031">
    <property type="protein sequence ID" value="VBB46199.1"/>
    <property type="molecule type" value="Genomic_DNA"/>
</dbReference>
<dbReference type="UniPathway" id="UPA00051">
    <property type="reaction ID" value="UER00465"/>
</dbReference>
<reference evidence="17" key="1">
    <citation type="submission" date="2018-07" db="EMBL/GenBank/DDBJ databases">
        <authorList>
            <consortium name="Genoscope - CEA"/>
            <person name="William W."/>
        </authorList>
    </citation>
    <scope>NUCLEOTIDE SEQUENCE</scope>
    <source>
        <strain evidence="17">IK1</strain>
    </source>
</reference>
<dbReference type="SUPFAM" id="SSF51735">
    <property type="entry name" value="NAD(P)-binding Rossmann-fold domains"/>
    <property type="match status" value="1"/>
</dbReference>
<evidence type="ECO:0000256" key="10">
    <source>
        <dbReference type="ARBA" id="ARBA00022857"/>
    </source>
</evidence>
<dbReference type="AlphaFoldDB" id="A0A653ADQ3"/>
<evidence type="ECO:0000256" key="2">
    <source>
        <dbReference type="ARBA" id="ARBA00005056"/>
    </source>
</evidence>
<dbReference type="Gene3D" id="3.40.50.720">
    <property type="entry name" value="NAD(P)-binding Rossmann-like Domain"/>
    <property type="match status" value="1"/>
</dbReference>
<evidence type="ECO:0000256" key="3">
    <source>
        <dbReference type="ARBA" id="ARBA00005062"/>
    </source>
</evidence>
<dbReference type="GO" id="GO:0004412">
    <property type="term" value="F:homoserine dehydrogenase activity"/>
    <property type="evidence" value="ECO:0007669"/>
    <property type="project" value="UniProtKB-EC"/>
</dbReference>